<proteinExistence type="predicted"/>
<dbReference type="VEuPathDB" id="FungiDB:PSHT_06434"/>
<feature type="region of interest" description="Disordered" evidence="1">
    <location>
        <begin position="1244"/>
        <end position="1274"/>
    </location>
</feature>
<feature type="region of interest" description="Disordered" evidence="1">
    <location>
        <begin position="385"/>
        <end position="410"/>
    </location>
</feature>
<feature type="region of interest" description="Disordered" evidence="1">
    <location>
        <begin position="983"/>
        <end position="1021"/>
    </location>
</feature>
<dbReference type="Proteomes" id="UP000238274">
    <property type="component" value="Unassembled WGS sequence"/>
</dbReference>
<keyword evidence="3" id="KW-1185">Reference proteome</keyword>
<feature type="non-terminal residue" evidence="2">
    <location>
        <position position="1"/>
    </location>
</feature>
<feature type="compositionally biased region" description="Polar residues" evidence="1">
    <location>
        <begin position="705"/>
        <end position="718"/>
    </location>
</feature>
<evidence type="ECO:0000313" key="3">
    <source>
        <dbReference type="Proteomes" id="UP000238274"/>
    </source>
</evidence>
<dbReference type="VEuPathDB" id="FungiDB:PSTT_03429"/>
<feature type="compositionally biased region" description="Polar residues" evidence="1">
    <location>
        <begin position="323"/>
        <end position="339"/>
    </location>
</feature>
<dbReference type="EMBL" id="PKSM01000075">
    <property type="protein sequence ID" value="POW17434.1"/>
    <property type="molecule type" value="Genomic_DNA"/>
</dbReference>
<dbReference type="VEuPathDB" id="FungiDB:PSTT_03436"/>
<feature type="compositionally biased region" description="Basic and acidic residues" evidence="1">
    <location>
        <begin position="1007"/>
        <end position="1021"/>
    </location>
</feature>
<evidence type="ECO:0000256" key="1">
    <source>
        <dbReference type="SAM" id="MobiDB-lite"/>
    </source>
</evidence>
<dbReference type="PANTHER" id="PTHR33069:SF3">
    <property type="entry name" value="DYNEIN HEAVY CHAIN TAIL DOMAIN-CONTAINING PROTEIN"/>
    <property type="match status" value="1"/>
</dbReference>
<gene>
    <name evidence="2" type="ORF">PSHT_06434</name>
</gene>
<dbReference type="VEuPathDB" id="FungiDB:PSTT_03433"/>
<reference evidence="3" key="2">
    <citation type="journal article" date="2018" name="BMC Genomics">
        <title>Genomic insights into host adaptation between the wheat stripe rust pathogen (Puccinia striiformis f. sp. tritici) and the barley stripe rust pathogen (Puccinia striiformis f. sp. hordei).</title>
        <authorList>
            <person name="Xia C."/>
            <person name="Wang M."/>
            <person name="Yin C."/>
            <person name="Cornejo O.E."/>
            <person name="Hulbert S.H."/>
            <person name="Chen X."/>
        </authorList>
    </citation>
    <scope>NUCLEOTIDE SEQUENCE [LARGE SCALE GENOMIC DNA]</scope>
    <source>
        <strain evidence="3">93TX-2</strain>
    </source>
</reference>
<organism evidence="2 3">
    <name type="scientific">Puccinia striiformis</name>
    <dbReference type="NCBI Taxonomy" id="27350"/>
    <lineage>
        <taxon>Eukaryota</taxon>
        <taxon>Fungi</taxon>
        <taxon>Dikarya</taxon>
        <taxon>Basidiomycota</taxon>
        <taxon>Pucciniomycotina</taxon>
        <taxon>Pucciniomycetes</taxon>
        <taxon>Pucciniales</taxon>
        <taxon>Pucciniaceae</taxon>
        <taxon>Puccinia</taxon>
    </lineage>
</organism>
<dbReference type="VEuPathDB" id="FungiDB:PSTT_03424"/>
<reference evidence="2 3" key="1">
    <citation type="submission" date="2017-12" db="EMBL/GenBank/DDBJ databases">
        <title>Gene loss provides genomic basis for host adaptation in cereal stripe rust fungi.</title>
        <authorList>
            <person name="Xia C."/>
        </authorList>
    </citation>
    <scope>NUCLEOTIDE SEQUENCE [LARGE SCALE GENOMIC DNA]</scope>
    <source>
        <strain evidence="2 3">93TX-2</strain>
    </source>
</reference>
<feature type="region of interest" description="Disordered" evidence="1">
    <location>
        <begin position="272"/>
        <end position="370"/>
    </location>
</feature>
<dbReference type="VEuPathDB" id="FungiDB:PSTT_03431"/>
<feature type="compositionally biased region" description="Polar residues" evidence="1">
    <location>
        <begin position="352"/>
        <end position="366"/>
    </location>
</feature>
<evidence type="ECO:0000313" key="2">
    <source>
        <dbReference type="EMBL" id="POW17434.1"/>
    </source>
</evidence>
<dbReference type="VEuPathDB" id="FungiDB:PSTT_03427"/>
<feature type="region of interest" description="Disordered" evidence="1">
    <location>
        <begin position="693"/>
        <end position="723"/>
    </location>
</feature>
<dbReference type="VEuPathDB" id="FungiDB:PSTT_03432"/>
<dbReference type="PANTHER" id="PTHR33069">
    <property type="entry name" value="CHROMOSOME 7, WHOLE GENOME SHOTGUN SEQUENCE-RELATED"/>
    <property type="match status" value="1"/>
</dbReference>
<protein>
    <submittedName>
        <fullName evidence="2">Uncharacterized protein</fullName>
    </submittedName>
</protein>
<sequence>GYQRLNPHFACPMIEPTVTDSGSELVDKKRAEVARWVTQVVVMIDMDVKWLTAHEIHQIQEDWEGYVPGINSVLCDVTRLINPTDDLDDDDNFRSENPSELVIEFLQSTIPVIKLSRLFYEKLLRSGMKETPLHPFSEMSSRQIIKLTDSARSVMQNLYEISEAFIYNQDVGESVYNVIKLIKKILSEFEINMCLVVRYVLPLMPNQVAHPSSQNPLKTWLVNWKELFHIAIDDYIKPLRPYISTQGHADTGDNSSGARDRWGDQTVERPRILLHPGGLGGQRFPNPPSSSPAMDTRHRRRAVYQSAGPAITLQPPSPRRNINRTASELPTRQDLTLLTPSPRKKPKKTAPKISTPQNLTLLTPSRSSRRQGMVIPIDALPQEIQNLGGVNPAPAPASPSSPSTSQLRASRRQGMVLDAKDLPQEVKDLKLSSYPHNLRNPSFTTPGNCFLKMTAFKKMTKNSSLLEIVSLNPLARSTQAILLEGSPTRRQGHQTFWRQSHQTQLRVVYIMYWLCYTEFTLDLTLQPKDMLSLDTTRAADKIDVAIEQLKGHEFYYIRRDWEDHVLHIHRLLRQVTDAINSTNDSGDDDDSEIVNHSKLAIEVLQSIVPLDEIYEALTDPDVEEESSIGEIPGLINDLTSTFDTTMLLLVFYIVPLIPQVNHPSSQNPLTTWLVNWNHLFLIATRDCISATKQPNPHQVPPMHLRTSSPSVKNEASSSDNRKMVTESTTETLALINRLMKWVYGNEFSVILERWQIELDAIDTQLANIIWLICLTTQSDKEDPQSEITELSEPIIHLAQSTIPVFKLSRLFFRKSTRSGSNQTRFESFSEMSSHQLEALYESAGEIADHLCRILKTLSEPEEYELSHITAALIHSVEHLLLRFDSYMLLLILYVVPVTPEWEDPSSRKLHLKTWLVNWHNLFLSACKNCIRVAQSFETDEYDWIHGDENDVHIKVQRIPSEQRGNQSPFTRSLARCSGCRDLNPSPRRAAKPSILSKSASGAWETTKMADSETKQADEQEPQRLVEQGDLIIQEFGKLIDRYNDTIDLHQNRVTIEEAMSTLKIPYHRSFANTRPIQLTLTTSNRAEVKRISDNQPKVEWIMERIRYLVVLFYPEPTTARVRTDDQHLRRLKSCRLRSLRSTFLEACRSICRSFGAAIELVKLMKLKESPEQFKRLSQEHRRLTYHVKMAALLVDSTIESIEGSDWDLAVKSWQVEFEVNQDLLKATRDIIMLRALAEQAGASPLCREDHTSRPPAGDITLSPTPTPDSPTVSCLCPTRRVAPRQGRTELVGLDSLVRYIPYKMAVPTKPVPPPIETSDTGKSIHQQRDLILAGFEGLSTKHDLRTHEWPEYFSINQTVPLSQASWKSDLDRLESSLLPLLGQQLDSLYGILAKTSLNLRKDKGPKLQLILELQTEVDHTLYQIFSYATILRAQQPFSLAKSEDHYSKDLKEFRLTKLFYKLHHLMHDVCGLFRCYFFVVAELKLSRKQYRIQSRKSNSKGNARMLAGMVSPTIGRTIDYLKGHELTIIQEEWTMRYCI</sequence>
<reference evidence="3" key="3">
    <citation type="journal article" date="2018" name="Mol. Plant Microbe Interact.">
        <title>Genome sequence resources for the wheat stripe rust pathogen (Puccinia striiformis f. sp. tritici) and the barley stripe rust pathogen (Puccinia striiformis f. sp. hordei).</title>
        <authorList>
            <person name="Xia C."/>
            <person name="Wang M."/>
            <person name="Yin C."/>
            <person name="Cornejo O.E."/>
            <person name="Hulbert S.H."/>
            <person name="Chen X."/>
        </authorList>
    </citation>
    <scope>NUCLEOTIDE SEQUENCE [LARGE SCALE GENOMIC DNA]</scope>
    <source>
        <strain evidence="3">93TX-2</strain>
    </source>
</reference>
<comment type="caution">
    <text evidence="2">The sequence shown here is derived from an EMBL/GenBank/DDBJ whole genome shotgun (WGS) entry which is preliminary data.</text>
</comment>
<accession>A0A2S4W6M6</accession>
<name>A0A2S4W6M6_9BASI</name>